<dbReference type="AlphaFoldDB" id="A0A915KNB7"/>
<evidence type="ECO:0000313" key="1">
    <source>
        <dbReference type="Proteomes" id="UP000887565"/>
    </source>
</evidence>
<evidence type="ECO:0000313" key="2">
    <source>
        <dbReference type="WBParaSite" id="nRc.2.0.1.t40337-RA"/>
    </source>
</evidence>
<name>A0A915KNB7_ROMCU</name>
<reference evidence="2" key="1">
    <citation type="submission" date="2022-11" db="UniProtKB">
        <authorList>
            <consortium name="WormBaseParasite"/>
        </authorList>
    </citation>
    <scope>IDENTIFICATION</scope>
</reference>
<sequence>MLSAPTVLRVLGPDVPRPALEFITNGTIQLLPAVNNAVNITEASPFPTATVPQSLKIGVLREVHPCGDLVIDFPTEEPVSSDDDDVKE</sequence>
<dbReference type="Proteomes" id="UP000887565">
    <property type="component" value="Unplaced"/>
</dbReference>
<keyword evidence="1" id="KW-1185">Reference proteome</keyword>
<protein>
    <submittedName>
        <fullName evidence="2">Uncharacterized protein</fullName>
    </submittedName>
</protein>
<dbReference type="WBParaSite" id="nRc.2.0.1.t40337-RA">
    <property type="protein sequence ID" value="nRc.2.0.1.t40337-RA"/>
    <property type="gene ID" value="nRc.2.0.1.g40337"/>
</dbReference>
<accession>A0A915KNB7</accession>
<proteinExistence type="predicted"/>
<organism evidence="1 2">
    <name type="scientific">Romanomermis culicivorax</name>
    <name type="common">Nematode worm</name>
    <dbReference type="NCBI Taxonomy" id="13658"/>
    <lineage>
        <taxon>Eukaryota</taxon>
        <taxon>Metazoa</taxon>
        <taxon>Ecdysozoa</taxon>
        <taxon>Nematoda</taxon>
        <taxon>Enoplea</taxon>
        <taxon>Dorylaimia</taxon>
        <taxon>Mermithida</taxon>
        <taxon>Mermithoidea</taxon>
        <taxon>Mermithidae</taxon>
        <taxon>Romanomermis</taxon>
    </lineage>
</organism>